<keyword evidence="2" id="KW-0472">Membrane</keyword>
<accession>A0A420I5D4</accession>
<evidence type="ECO:0008006" key="5">
    <source>
        <dbReference type="Google" id="ProtNLM"/>
    </source>
</evidence>
<evidence type="ECO:0000256" key="1">
    <source>
        <dbReference type="SAM" id="MobiDB-lite"/>
    </source>
</evidence>
<dbReference type="OrthoDB" id="5414285at2759"/>
<evidence type="ECO:0000313" key="3">
    <source>
        <dbReference type="EMBL" id="RKF64928.1"/>
    </source>
</evidence>
<feature type="transmembrane region" description="Helical" evidence="2">
    <location>
        <begin position="6"/>
        <end position="28"/>
    </location>
</feature>
<gene>
    <name evidence="3" type="ORF">OnM2_015009</name>
</gene>
<dbReference type="Proteomes" id="UP000286134">
    <property type="component" value="Unassembled WGS sequence"/>
</dbReference>
<organism evidence="3 4">
    <name type="scientific">Erysiphe neolycopersici</name>
    <dbReference type="NCBI Taxonomy" id="212602"/>
    <lineage>
        <taxon>Eukaryota</taxon>
        <taxon>Fungi</taxon>
        <taxon>Dikarya</taxon>
        <taxon>Ascomycota</taxon>
        <taxon>Pezizomycotina</taxon>
        <taxon>Leotiomycetes</taxon>
        <taxon>Erysiphales</taxon>
        <taxon>Erysiphaceae</taxon>
        <taxon>Erysiphe</taxon>
    </lineage>
</organism>
<name>A0A420I5D4_9PEZI</name>
<evidence type="ECO:0000313" key="4">
    <source>
        <dbReference type="Proteomes" id="UP000286134"/>
    </source>
</evidence>
<proteinExistence type="predicted"/>
<feature type="compositionally biased region" description="Basic and acidic residues" evidence="1">
    <location>
        <begin position="129"/>
        <end position="138"/>
    </location>
</feature>
<dbReference type="AlphaFoldDB" id="A0A420I5D4"/>
<dbReference type="STRING" id="212602.A0A420I5D4"/>
<reference evidence="3 4" key="1">
    <citation type="journal article" date="2018" name="BMC Genomics">
        <title>Comparative genome analyses reveal sequence features reflecting distinct modes of host-adaptation between dicot and monocot powdery mildew.</title>
        <authorList>
            <person name="Wu Y."/>
            <person name="Ma X."/>
            <person name="Pan Z."/>
            <person name="Kale S.D."/>
            <person name="Song Y."/>
            <person name="King H."/>
            <person name="Zhang Q."/>
            <person name="Presley C."/>
            <person name="Deng X."/>
            <person name="Wei C.I."/>
            <person name="Xiao S."/>
        </authorList>
    </citation>
    <scope>NUCLEOTIDE SEQUENCE [LARGE SCALE GENOMIC DNA]</scope>
    <source>
        <strain evidence="3">UMSG2</strain>
    </source>
</reference>
<comment type="caution">
    <text evidence="3">The sequence shown here is derived from an EMBL/GenBank/DDBJ whole genome shotgun (WGS) entry which is preliminary data.</text>
</comment>
<feature type="compositionally biased region" description="Basic and acidic residues" evidence="1">
    <location>
        <begin position="149"/>
        <end position="167"/>
    </location>
</feature>
<sequence>MSLLSVLGAFFLTTSLLTLFTCAGWLIYTQLRARRLGLPTPTLSSYNPFGNRNDYRGPDPAHGGVVGWVRDRVRIFKHRKTHSNAGAFEESLNNSVRDRARSHGFSPLDPDDAWDSRVETETDTYGSREYYEEQEFGRHRISHTPSDYEEFRGRSRTRAPDKIESKSTPDQQMGQLENPFVDAAELQDTSTRDLSPRPFTEV</sequence>
<dbReference type="EMBL" id="MCFK01001504">
    <property type="protein sequence ID" value="RKF64928.1"/>
    <property type="molecule type" value="Genomic_DNA"/>
</dbReference>
<keyword evidence="2" id="KW-1133">Transmembrane helix</keyword>
<feature type="region of interest" description="Disordered" evidence="1">
    <location>
        <begin position="100"/>
        <end position="202"/>
    </location>
</feature>
<keyword evidence="2" id="KW-0812">Transmembrane</keyword>
<evidence type="ECO:0000256" key="2">
    <source>
        <dbReference type="SAM" id="Phobius"/>
    </source>
</evidence>
<protein>
    <recommendedName>
        <fullName evidence="5">Acid phosphatase-like protein</fullName>
    </recommendedName>
</protein>
<keyword evidence="4" id="KW-1185">Reference proteome</keyword>